<keyword evidence="3" id="KW-1185">Reference proteome</keyword>
<dbReference type="InterPro" id="IPR044797">
    <property type="entry name" value="At4g06598-like"/>
</dbReference>
<evidence type="ECO:0000256" key="1">
    <source>
        <dbReference type="SAM" id="MobiDB-lite"/>
    </source>
</evidence>
<dbReference type="InterPro" id="IPR044759">
    <property type="entry name" value="bZIP_RF2"/>
</dbReference>
<sequence length="338" mass="38818">MESSWGLNNFAKSTRQITLPPKCPFQWTPPSNAVEAECNLNPRRENVHHQRTPSDSILLEEQPAWLDELLNEPETPVYGGHRRSSSDPAAYFHIATESFGKEELNFSSFPAAPSWQSQNNVQPEDLWHFPLHTKTFSLDKHKNRACDSSLIYSNDLQMPGLPCAPWELCALPSKITAKPYLEGAEGSSARNDCSNDKHSASRTDPKRIKQQIAHRSRVKRLQYIADLERNVQILQAEGAQVSAQLEYFEEQNLLLGMENRALKQRLDSLSQEQLIKHFEQNMLEREIGRLQFLLQQQQQQQQQQQHQLQQKQQKKQRHSGHRRSNSADLVSQVANLSV</sequence>
<feature type="compositionally biased region" description="Basic residues" evidence="1">
    <location>
        <begin position="312"/>
        <end position="324"/>
    </location>
</feature>
<dbReference type="EMBL" id="BPVZ01000109">
    <property type="protein sequence ID" value="GKV35235.1"/>
    <property type="molecule type" value="Genomic_DNA"/>
</dbReference>
<name>A0AAV5LDT3_9ROSI</name>
<evidence type="ECO:0000313" key="3">
    <source>
        <dbReference type="Proteomes" id="UP001054252"/>
    </source>
</evidence>
<proteinExistence type="predicted"/>
<evidence type="ECO:0008006" key="4">
    <source>
        <dbReference type="Google" id="ProtNLM"/>
    </source>
</evidence>
<dbReference type="PANTHER" id="PTHR46835">
    <property type="entry name" value="BASIC-LEUCINE ZIPPER (BZIP) TRANSCRIPTION FACTOR FAMILY PROTEIN-RELATED"/>
    <property type="match status" value="1"/>
</dbReference>
<reference evidence="2 3" key="1">
    <citation type="journal article" date="2021" name="Commun. Biol.">
        <title>The genome of Shorea leprosula (Dipterocarpaceae) highlights the ecological relevance of drought in aseasonal tropical rainforests.</title>
        <authorList>
            <person name="Ng K.K.S."/>
            <person name="Kobayashi M.J."/>
            <person name="Fawcett J.A."/>
            <person name="Hatakeyama M."/>
            <person name="Paape T."/>
            <person name="Ng C.H."/>
            <person name="Ang C.C."/>
            <person name="Tnah L.H."/>
            <person name="Lee C.T."/>
            <person name="Nishiyama T."/>
            <person name="Sese J."/>
            <person name="O'Brien M.J."/>
            <person name="Copetti D."/>
            <person name="Mohd Noor M.I."/>
            <person name="Ong R.C."/>
            <person name="Putra M."/>
            <person name="Sireger I.Z."/>
            <person name="Indrioko S."/>
            <person name="Kosugi Y."/>
            <person name="Izuno A."/>
            <person name="Isagi Y."/>
            <person name="Lee S.L."/>
            <person name="Shimizu K.K."/>
        </authorList>
    </citation>
    <scope>NUCLEOTIDE SEQUENCE [LARGE SCALE GENOMIC DNA]</scope>
    <source>
        <strain evidence="2">214</strain>
    </source>
</reference>
<feature type="compositionally biased region" description="Polar residues" evidence="1">
    <location>
        <begin position="326"/>
        <end position="338"/>
    </location>
</feature>
<protein>
    <recommendedName>
        <fullName evidence="4">BZIP domain-containing protein</fullName>
    </recommendedName>
</protein>
<organism evidence="2 3">
    <name type="scientific">Rubroshorea leprosula</name>
    <dbReference type="NCBI Taxonomy" id="152421"/>
    <lineage>
        <taxon>Eukaryota</taxon>
        <taxon>Viridiplantae</taxon>
        <taxon>Streptophyta</taxon>
        <taxon>Embryophyta</taxon>
        <taxon>Tracheophyta</taxon>
        <taxon>Spermatophyta</taxon>
        <taxon>Magnoliopsida</taxon>
        <taxon>eudicotyledons</taxon>
        <taxon>Gunneridae</taxon>
        <taxon>Pentapetalae</taxon>
        <taxon>rosids</taxon>
        <taxon>malvids</taxon>
        <taxon>Malvales</taxon>
        <taxon>Dipterocarpaceae</taxon>
        <taxon>Rubroshorea</taxon>
    </lineage>
</organism>
<feature type="region of interest" description="Disordered" evidence="1">
    <location>
        <begin position="185"/>
        <end position="206"/>
    </location>
</feature>
<feature type="compositionally biased region" description="Basic and acidic residues" evidence="1">
    <location>
        <begin position="193"/>
        <end position="206"/>
    </location>
</feature>
<dbReference type="PANTHER" id="PTHR46835:SF2">
    <property type="entry name" value="BZIP TRANSCRIPTION FACTOR"/>
    <property type="match status" value="1"/>
</dbReference>
<dbReference type="AlphaFoldDB" id="A0AAV5LDT3"/>
<dbReference type="CDD" id="cd14703">
    <property type="entry name" value="bZIP_plant_RF2"/>
    <property type="match status" value="1"/>
</dbReference>
<dbReference type="GO" id="GO:0003700">
    <property type="term" value="F:DNA-binding transcription factor activity"/>
    <property type="evidence" value="ECO:0007669"/>
    <property type="project" value="InterPro"/>
</dbReference>
<feature type="region of interest" description="Disordered" evidence="1">
    <location>
        <begin position="303"/>
        <end position="338"/>
    </location>
</feature>
<dbReference type="Proteomes" id="UP001054252">
    <property type="component" value="Unassembled WGS sequence"/>
</dbReference>
<accession>A0AAV5LDT3</accession>
<dbReference type="GO" id="GO:0005634">
    <property type="term" value="C:nucleus"/>
    <property type="evidence" value="ECO:0007669"/>
    <property type="project" value="UniProtKB-ARBA"/>
</dbReference>
<comment type="caution">
    <text evidence="2">The sequence shown here is derived from an EMBL/GenBank/DDBJ whole genome shotgun (WGS) entry which is preliminary data.</text>
</comment>
<gene>
    <name evidence="2" type="ORF">SLEP1_g43536</name>
</gene>
<evidence type="ECO:0000313" key="2">
    <source>
        <dbReference type="EMBL" id="GKV35235.1"/>
    </source>
</evidence>